<evidence type="ECO:0000313" key="2">
    <source>
        <dbReference type="Proteomes" id="UP001054945"/>
    </source>
</evidence>
<accession>A0AAV4Y7T7</accession>
<proteinExistence type="predicted"/>
<keyword evidence="2" id="KW-1185">Reference proteome</keyword>
<dbReference type="Proteomes" id="UP001054945">
    <property type="component" value="Unassembled WGS sequence"/>
</dbReference>
<comment type="caution">
    <text evidence="1">The sequence shown here is derived from an EMBL/GenBank/DDBJ whole genome shotgun (WGS) entry which is preliminary data.</text>
</comment>
<organism evidence="1 2">
    <name type="scientific">Caerostris extrusa</name>
    <name type="common">Bark spider</name>
    <name type="synonym">Caerostris bankana</name>
    <dbReference type="NCBI Taxonomy" id="172846"/>
    <lineage>
        <taxon>Eukaryota</taxon>
        <taxon>Metazoa</taxon>
        <taxon>Ecdysozoa</taxon>
        <taxon>Arthropoda</taxon>
        <taxon>Chelicerata</taxon>
        <taxon>Arachnida</taxon>
        <taxon>Araneae</taxon>
        <taxon>Araneomorphae</taxon>
        <taxon>Entelegynae</taxon>
        <taxon>Araneoidea</taxon>
        <taxon>Araneidae</taxon>
        <taxon>Caerostris</taxon>
    </lineage>
</organism>
<gene>
    <name evidence="1" type="ORF">CEXT_548501</name>
</gene>
<evidence type="ECO:0000313" key="1">
    <source>
        <dbReference type="EMBL" id="GIZ03511.1"/>
    </source>
</evidence>
<protein>
    <submittedName>
        <fullName evidence="1">Uncharacterized protein</fullName>
    </submittedName>
</protein>
<name>A0AAV4Y7T7_CAEEX</name>
<dbReference type="AlphaFoldDB" id="A0AAV4Y7T7"/>
<sequence>MIFTFSSKLRSRSCALGANPKMQIDLIRVLICFRDPRARQLIAIQRDLNYEAKTDFQNENFSKIDHPSNYISLRVVYTQIELAHQ</sequence>
<dbReference type="EMBL" id="BPLR01018964">
    <property type="protein sequence ID" value="GIZ03511.1"/>
    <property type="molecule type" value="Genomic_DNA"/>
</dbReference>
<reference evidence="1 2" key="1">
    <citation type="submission" date="2021-06" db="EMBL/GenBank/DDBJ databases">
        <title>Caerostris extrusa draft genome.</title>
        <authorList>
            <person name="Kono N."/>
            <person name="Arakawa K."/>
        </authorList>
    </citation>
    <scope>NUCLEOTIDE SEQUENCE [LARGE SCALE GENOMIC DNA]</scope>
</reference>